<protein>
    <recommendedName>
        <fullName evidence="3">Bacteriocin</fullName>
    </recommendedName>
</protein>
<evidence type="ECO:0008006" key="3">
    <source>
        <dbReference type="Google" id="ProtNLM"/>
    </source>
</evidence>
<accession>A0A9J6QLK3</accession>
<name>A0A9J6QLK3_9ENTR</name>
<evidence type="ECO:0000313" key="2">
    <source>
        <dbReference type="Proteomes" id="UP001061282"/>
    </source>
</evidence>
<reference evidence="1" key="1">
    <citation type="submission" date="2022-05" db="EMBL/GenBank/DDBJ databases">
        <title>Description of a novel species of Leclercia; Leclercia tamurae and the Proposal for a Novel Genus Silvania gen. nov. Containing Two Novel Species Silvania hatchlandensis sp. nov. and Silvania confinis sp. nov. Isolated from the Rhizosphere of Oak.</title>
        <authorList>
            <person name="Maddock D.W."/>
            <person name="Brady C.L."/>
            <person name="Denman S."/>
            <person name="Arnold D."/>
        </authorList>
    </citation>
    <scope>NUCLEOTIDE SEQUENCE</scope>
    <source>
        <strain evidence="1">H4N4</strain>
    </source>
</reference>
<organism evidence="1 2">
    <name type="scientific">Silvania confinis</name>
    <dbReference type="NCBI Taxonomy" id="2926470"/>
    <lineage>
        <taxon>Bacteria</taxon>
        <taxon>Pseudomonadati</taxon>
        <taxon>Pseudomonadota</taxon>
        <taxon>Gammaproteobacteria</taxon>
        <taxon>Enterobacterales</taxon>
        <taxon>Enterobacteriaceae</taxon>
        <taxon>Silvania</taxon>
    </lineage>
</organism>
<dbReference type="RefSeq" id="WP_271267718.1">
    <property type="nucleotide sequence ID" value="NZ_JAMGZJ010000074.1"/>
</dbReference>
<dbReference type="EMBL" id="JAMGZJ010000074">
    <property type="protein sequence ID" value="MCU6669149.1"/>
    <property type="molecule type" value="Genomic_DNA"/>
</dbReference>
<sequence>MKQLTLNEMEYVSGAGLFDLPCALASFTVQSALGLVKAGVQTAGVAALAAVQGALDLATNSSSNNPDSLQSILSNLCNSFNYSASGVWSNFVYNAATDWGQISYALNN</sequence>
<keyword evidence="2" id="KW-1185">Reference proteome</keyword>
<comment type="caution">
    <text evidence="1">The sequence shown here is derived from an EMBL/GenBank/DDBJ whole genome shotgun (WGS) entry which is preliminary data.</text>
</comment>
<gene>
    <name evidence="1" type="ORF">M8013_10345</name>
</gene>
<dbReference type="AlphaFoldDB" id="A0A9J6QLK3"/>
<evidence type="ECO:0000313" key="1">
    <source>
        <dbReference type="EMBL" id="MCU6669149.1"/>
    </source>
</evidence>
<dbReference type="Proteomes" id="UP001061282">
    <property type="component" value="Unassembled WGS sequence"/>
</dbReference>
<proteinExistence type="predicted"/>